<organism evidence="2 3">
    <name type="scientific">Bombella pollinis</name>
    <dbReference type="NCBI Taxonomy" id="2967337"/>
    <lineage>
        <taxon>Bacteria</taxon>
        <taxon>Pseudomonadati</taxon>
        <taxon>Pseudomonadota</taxon>
        <taxon>Alphaproteobacteria</taxon>
        <taxon>Acetobacterales</taxon>
        <taxon>Acetobacteraceae</taxon>
        <taxon>Bombella</taxon>
    </lineage>
</organism>
<evidence type="ECO:0000313" key="2">
    <source>
        <dbReference type="EMBL" id="MCX5620007.1"/>
    </source>
</evidence>
<sequence length="109" mass="12399">MATLYHHPAPEEVALLPLLRAIADPVRLGIIYHLYNLGEANCTTLLRGRPKSSMSHHFQVLREVGILHTRVEGVQHRNTLRLTMLEERFPGLMSSILRAYPAYEEETLG</sequence>
<dbReference type="InterPro" id="IPR036390">
    <property type="entry name" value="WH_DNA-bd_sf"/>
</dbReference>
<dbReference type="EMBL" id="JANIDX010000005">
    <property type="protein sequence ID" value="MCX5620007.1"/>
    <property type="molecule type" value="Genomic_DNA"/>
</dbReference>
<protein>
    <submittedName>
        <fullName evidence="2">Helix-turn-helix domain-containing protein</fullName>
    </submittedName>
</protein>
<dbReference type="Proteomes" id="UP001165575">
    <property type="component" value="Unassembled WGS sequence"/>
</dbReference>
<dbReference type="RefSeq" id="WP_155573770.1">
    <property type="nucleotide sequence ID" value="NZ_JANIDX010000005.1"/>
</dbReference>
<dbReference type="CDD" id="cd00090">
    <property type="entry name" value="HTH_ARSR"/>
    <property type="match status" value="1"/>
</dbReference>
<evidence type="ECO:0000313" key="3">
    <source>
        <dbReference type="Proteomes" id="UP001165575"/>
    </source>
</evidence>
<dbReference type="PRINTS" id="PR00778">
    <property type="entry name" value="HTHARSR"/>
</dbReference>
<feature type="domain" description="HTH arsR-type" evidence="1">
    <location>
        <begin position="17"/>
        <end position="94"/>
    </location>
</feature>
<dbReference type="InterPro" id="IPR036388">
    <property type="entry name" value="WH-like_DNA-bd_sf"/>
</dbReference>
<keyword evidence="3" id="KW-1185">Reference proteome</keyword>
<dbReference type="SMART" id="SM00418">
    <property type="entry name" value="HTH_ARSR"/>
    <property type="match status" value="1"/>
</dbReference>
<reference evidence="2 3" key="1">
    <citation type="submission" date="2022-07" db="EMBL/GenBank/DDBJ databases">
        <title>Bombella genomes.</title>
        <authorList>
            <person name="Harer L."/>
            <person name="Styblova S."/>
            <person name="Ehrmann M."/>
        </authorList>
    </citation>
    <scope>NUCLEOTIDE SEQUENCE [LARGE SCALE GENOMIC DNA]</scope>
    <source>
        <strain evidence="2 3">TMW 2.2556</strain>
    </source>
</reference>
<name>A0ABT3WLK3_9PROT</name>
<proteinExistence type="predicted"/>
<dbReference type="Gene3D" id="1.10.10.10">
    <property type="entry name" value="Winged helix-like DNA-binding domain superfamily/Winged helix DNA-binding domain"/>
    <property type="match status" value="1"/>
</dbReference>
<dbReference type="InterPro" id="IPR001845">
    <property type="entry name" value="HTH_ArsR_DNA-bd_dom"/>
</dbReference>
<accession>A0ABT3WLK3</accession>
<gene>
    <name evidence="2" type="ORF">NQF89_06175</name>
</gene>
<comment type="caution">
    <text evidence="2">The sequence shown here is derived from an EMBL/GenBank/DDBJ whole genome shotgun (WGS) entry which is preliminary data.</text>
</comment>
<dbReference type="InterPro" id="IPR011991">
    <property type="entry name" value="ArsR-like_HTH"/>
</dbReference>
<dbReference type="SUPFAM" id="SSF46785">
    <property type="entry name" value="Winged helix' DNA-binding domain"/>
    <property type="match status" value="1"/>
</dbReference>
<evidence type="ECO:0000259" key="1">
    <source>
        <dbReference type="SMART" id="SM00418"/>
    </source>
</evidence>